<evidence type="ECO:0000256" key="4">
    <source>
        <dbReference type="ARBA" id="ARBA00023172"/>
    </source>
</evidence>
<evidence type="ECO:0000256" key="3">
    <source>
        <dbReference type="ARBA" id="ARBA00023125"/>
    </source>
</evidence>
<evidence type="ECO:0000256" key="1">
    <source>
        <dbReference type="ARBA" id="ARBA00022829"/>
    </source>
</evidence>
<dbReference type="PANTHER" id="PTHR30349:SF81">
    <property type="entry name" value="TYROSINE RECOMBINASE XERC"/>
    <property type="match status" value="1"/>
</dbReference>
<feature type="domain" description="Tyr recombinase" evidence="6">
    <location>
        <begin position="227"/>
        <end position="405"/>
    </location>
</feature>
<dbReference type="PROSITE" id="PS51900">
    <property type="entry name" value="CB"/>
    <property type="match status" value="1"/>
</dbReference>
<evidence type="ECO:0000259" key="6">
    <source>
        <dbReference type="PROSITE" id="PS51898"/>
    </source>
</evidence>
<keyword evidence="2" id="KW-0229">DNA integration</keyword>
<evidence type="ECO:0000256" key="2">
    <source>
        <dbReference type="ARBA" id="ARBA00022908"/>
    </source>
</evidence>
<comment type="caution">
    <text evidence="8">The sequence shown here is derived from an EMBL/GenBank/DDBJ whole genome shotgun (WGS) entry which is preliminary data.</text>
</comment>
<keyword evidence="9" id="KW-1185">Reference proteome</keyword>
<dbReference type="RefSeq" id="WP_232563751.1">
    <property type="nucleotide sequence ID" value="NZ_JALPRF010000009.1"/>
</dbReference>
<feature type="domain" description="Core-binding (CB)" evidence="7">
    <location>
        <begin position="111"/>
        <end position="196"/>
    </location>
</feature>
<reference evidence="8 9" key="1">
    <citation type="submission" date="2022-04" db="EMBL/GenBank/DDBJ databases">
        <title>Spirosoma sp. strain RP8 genome sequencing and assembly.</title>
        <authorList>
            <person name="Jung Y."/>
        </authorList>
    </citation>
    <scope>NUCLEOTIDE SEQUENCE [LARGE SCALE GENOMIC DNA]</scope>
    <source>
        <strain evidence="8 9">RP8</strain>
    </source>
</reference>
<dbReference type="EMBL" id="JALPRF010000009">
    <property type="protein sequence ID" value="MCK8495565.1"/>
    <property type="molecule type" value="Genomic_DNA"/>
</dbReference>
<dbReference type="Gene3D" id="1.10.443.10">
    <property type="entry name" value="Intergrase catalytic core"/>
    <property type="match status" value="1"/>
</dbReference>
<gene>
    <name evidence="8" type="ORF">M0L20_27110</name>
</gene>
<dbReference type="Gene3D" id="1.10.150.130">
    <property type="match status" value="1"/>
</dbReference>
<dbReference type="Proteomes" id="UP001202180">
    <property type="component" value="Unassembled WGS sequence"/>
</dbReference>
<evidence type="ECO:0000313" key="9">
    <source>
        <dbReference type="Proteomes" id="UP001202180"/>
    </source>
</evidence>
<protein>
    <submittedName>
        <fullName evidence="8">Site-specific integrase</fullName>
    </submittedName>
</protein>
<dbReference type="InterPro" id="IPR011010">
    <property type="entry name" value="DNA_brk_join_enz"/>
</dbReference>
<dbReference type="InterPro" id="IPR050090">
    <property type="entry name" value="Tyrosine_recombinase_XerCD"/>
</dbReference>
<dbReference type="Pfam" id="PF00589">
    <property type="entry name" value="Phage_integrase"/>
    <property type="match status" value="1"/>
</dbReference>
<sequence length="405" mass="46105">MAQLIKMAGLQLSTPNNTQEIGQALNRYSVSQLIAYFAKDLPPASNYPRHAKAYVIYCLKNSFSIDGFSYSRYTAELPPNRVSPIRRFLLFYQKMGSPLILPDPKRVSISPAANDLILRFIRDAKNLRGDQSKDTYTKALNAFFLFMDSQVQAGQSASLSGRTVSDFVDQLKANAYSAFTINLYLSAIKQLSAWCVRKRAELTLDDTQLNALRDIDAVRGLAIERTFYKDSLDSDERDQLLTGIESARDGAILALLSLEGLRTVEVTRLRLGDIDFDRRQLKVLGKGRYTKKAIKLFGSCSVFLQAYLEEKGQWPIAASQHARFVFEDLKTYQIRYIVDKYLRQLGLKREGMSAHSLRHTVGQLLLENGVSLEHVQQHLRHETIETTQFYTKKQTMKSYLQQMPD</sequence>
<dbReference type="InterPro" id="IPR010998">
    <property type="entry name" value="Integrase_recombinase_N"/>
</dbReference>
<evidence type="ECO:0000313" key="8">
    <source>
        <dbReference type="EMBL" id="MCK8495565.1"/>
    </source>
</evidence>
<dbReference type="InterPro" id="IPR013762">
    <property type="entry name" value="Integrase-like_cat_sf"/>
</dbReference>
<evidence type="ECO:0000256" key="5">
    <source>
        <dbReference type="PROSITE-ProRule" id="PRU01248"/>
    </source>
</evidence>
<keyword evidence="3 5" id="KW-0238">DNA-binding</keyword>
<dbReference type="SUPFAM" id="SSF56349">
    <property type="entry name" value="DNA breaking-rejoining enzymes"/>
    <property type="match status" value="1"/>
</dbReference>
<dbReference type="InterPro" id="IPR004107">
    <property type="entry name" value="Integrase_SAM-like_N"/>
</dbReference>
<name>A0ABT0HUA5_9BACT</name>
<dbReference type="PROSITE" id="PS51898">
    <property type="entry name" value="TYR_RECOMBINASE"/>
    <property type="match status" value="1"/>
</dbReference>
<organism evidence="8 9">
    <name type="scientific">Spirosoma liriopis</name>
    <dbReference type="NCBI Taxonomy" id="2937440"/>
    <lineage>
        <taxon>Bacteria</taxon>
        <taxon>Pseudomonadati</taxon>
        <taxon>Bacteroidota</taxon>
        <taxon>Cytophagia</taxon>
        <taxon>Cytophagales</taxon>
        <taxon>Cytophagaceae</taxon>
        <taxon>Spirosoma</taxon>
    </lineage>
</organism>
<accession>A0ABT0HUA5</accession>
<keyword evidence="4" id="KW-0233">DNA recombination</keyword>
<dbReference type="InterPro" id="IPR044068">
    <property type="entry name" value="CB"/>
</dbReference>
<keyword evidence="1" id="KW-0159">Chromosome partition</keyword>
<dbReference type="PANTHER" id="PTHR30349">
    <property type="entry name" value="PHAGE INTEGRASE-RELATED"/>
    <property type="match status" value="1"/>
</dbReference>
<evidence type="ECO:0000259" key="7">
    <source>
        <dbReference type="PROSITE" id="PS51900"/>
    </source>
</evidence>
<dbReference type="InterPro" id="IPR002104">
    <property type="entry name" value="Integrase_catalytic"/>
</dbReference>
<dbReference type="Pfam" id="PF02899">
    <property type="entry name" value="Phage_int_SAM_1"/>
    <property type="match status" value="1"/>
</dbReference>
<proteinExistence type="predicted"/>